<feature type="signal peptide" evidence="1">
    <location>
        <begin position="1"/>
        <end position="23"/>
    </location>
</feature>
<dbReference type="GeneID" id="93743184"/>
<dbReference type="Pfam" id="PF11191">
    <property type="entry name" value="DUF2782"/>
    <property type="match status" value="1"/>
</dbReference>
<proteinExistence type="predicted"/>
<dbReference type="EMBL" id="LLXV01000055">
    <property type="protein sequence ID" value="KRG48595.1"/>
    <property type="molecule type" value="Genomic_DNA"/>
</dbReference>
<keyword evidence="1" id="KW-0732">Signal</keyword>
<evidence type="ECO:0000256" key="1">
    <source>
        <dbReference type="SAM" id="SignalP"/>
    </source>
</evidence>
<evidence type="ECO:0000313" key="3">
    <source>
        <dbReference type="Proteomes" id="UP000051757"/>
    </source>
</evidence>
<comment type="caution">
    <text evidence="2">The sequence shown here is derived from an EMBL/GenBank/DDBJ whole genome shotgun (WGS) entry which is preliminary data.</text>
</comment>
<protein>
    <submittedName>
        <fullName evidence="2">Uncharacterized protein</fullName>
    </submittedName>
</protein>
<keyword evidence="3" id="KW-1185">Reference proteome</keyword>
<dbReference type="STRING" id="1210005.GCA_000295735_00165"/>
<dbReference type="Gene3D" id="2.20.130.30">
    <property type="entry name" value="Protein of unknown function DUF2782"/>
    <property type="match status" value="1"/>
</dbReference>
<dbReference type="OrthoDB" id="5296182at2"/>
<gene>
    <name evidence="2" type="ORF">ARC23_01845</name>
</gene>
<evidence type="ECO:0000313" key="2">
    <source>
        <dbReference type="EMBL" id="KRG48595.1"/>
    </source>
</evidence>
<dbReference type="PROSITE" id="PS51257">
    <property type="entry name" value="PROKAR_LIPOPROTEIN"/>
    <property type="match status" value="1"/>
</dbReference>
<dbReference type="Proteomes" id="UP000051757">
    <property type="component" value="Unassembled WGS sequence"/>
</dbReference>
<name>A0A0H2QFG1_9GAMM</name>
<reference evidence="2 3" key="1">
    <citation type="journal article" date="2016" name="Front. Microbiol.">
        <title>Genome Sequence of Type Strains of Genus Stenotrophomonas.</title>
        <authorList>
            <person name="Patil P.P."/>
            <person name="Midha S."/>
            <person name="Kumar S."/>
            <person name="Patil P.B."/>
        </authorList>
    </citation>
    <scope>NUCLEOTIDE SEQUENCE [LARGE SCALE GENOMIC DNA]</scope>
    <source>
        <strain evidence="2 3">LMG 978</strain>
    </source>
</reference>
<feature type="chain" id="PRO_5014228809" evidence="1">
    <location>
        <begin position="24"/>
        <end position="94"/>
    </location>
</feature>
<dbReference type="PATRIC" id="fig|40324.130.peg.903"/>
<dbReference type="AlphaFoldDB" id="A0A0H2QFG1"/>
<dbReference type="RefSeq" id="WP_014038952.1">
    <property type="nucleotide sequence ID" value="NZ_CP025298.1"/>
</dbReference>
<accession>A0A0H2QFG1</accession>
<sequence>MKTLMLASLLLLAGCASMGGAGAPPVDVKGADVSKRTMDNGDTIEEYRVSGQLRMVKVTPSRGAPFYMYDKNGDGRMDNDKDGVSPVYWKLYSW</sequence>
<dbReference type="InterPro" id="IPR021357">
    <property type="entry name" value="DUF2782"/>
</dbReference>
<organism evidence="2 3">
    <name type="scientific">Stenotrophomonas beteli</name>
    <dbReference type="NCBI Taxonomy" id="3384461"/>
    <lineage>
        <taxon>Bacteria</taxon>
        <taxon>Pseudomonadati</taxon>
        <taxon>Pseudomonadota</taxon>
        <taxon>Gammaproteobacteria</taxon>
        <taxon>Lysobacterales</taxon>
        <taxon>Lysobacteraceae</taxon>
        <taxon>Stenotrophomonas</taxon>
        <taxon>Stenotrophomonas maltophilia group</taxon>
    </lineage>
</organism>